<dbReference type="EMBL" id="VFOV01000001">
    <property type="protein sequence ID" value="TQL69966.1"/>
    <property type="molecule type" value="Genomic_DNA"/>
</dbReference>
<evidence type="ECO:0000313" key="2">
    <source>
        <dbReference type="EMBL" id="TQL69966.1"/>
    </source>
</evidence>
<evidence type="ECO:0000313" key="3">
    <source>
        <dbReference type="Proteomes" id="UP000320209"/>
    </source>
</evidence>
<name>A0A543ABV3_9ACTN</name>
<reference evidence="2 3" key="1">
    <citation type="submission" date="2019-06" db="EMBL/GenBank/DDBJ databases">
        <title>Sequencing the genomes of 1000 actinobacteria strains.</title>
        <authorList>
            <person name="Klenk H.-P."/>
        </authorList>
    </citation>
    <scope>NUCLEOTIDE SEQUENCE [LARGE SCALE GENOMIC DNA]</scope>
    <source>
        <strain evidence="2 3">DSM 25218</strain>
    </source>
</reference>
<gene>
    <name evidence="2" type="ORF">FB381_3889</name>
</gene>
<dbReference type="Proteomes" id="UP000320209">
    <property type="component" value="Unassembled WGS sequence"/>
</dbReference>
<accession>A0A543ABV3</accession>
<dbReference type="GO" id="GO:0004066">
    <property type="term" value="F:asparagine synthase (glutamine-hydrolyzing) activity"/>
    <property type="evidence" value="ECO:0007669"/>
    <property type="project" value="InterPro"/>
</dbReference>
<dbReference type="RefSeq" id="WP_141781779.1">
    <property type="nucleotide sequence ID" value="NZ_VFOV01000001.1"/>
</dbReference>
<sequence>MTVRRDPGAAITGRTRVPTQSTYLRCTPLEAAAGWAHGREPRPPLPHDVPAPRAALDDVIRPSLLEGPCYVTFSGGRDSSAILAAATDLARREGLALPVPVTRVYPNLPDTDESQWQRMVIDHLGLPEWVRFEFRDGESDLLGDAALAGLRRRGPIWPPALHAHDAVFGRLGQGALLTGEGGDAVLGARRIAAITLIRRTRRAPRQLLLPALRSVLPRPLLRHAMTRMARSSDQARWLRPEAMAEHVRRVAEDAAAEPLRYSSSVWAIPGWRSFATIRHNHATAAAEHGLRAVDPLLEDLFVASLARAGNILGFGDRTLTMWSLFSDLLPPAVLSRSTKAAFNHAHTGERTRDFARAWDGHGIDETLVDPERLRQVWLSEEPTMATGTLLHQAWLASHPGPPVPGAVR</sequence>
<organism evidence="2 3">
    <name type="scientific">Nocardioides albertanoniae</name>
    <dbReference type="NCBI Taxonomy" id="1175486"/>
    <lineage>
        <taxon>Bacteria</taxon>
        <taxon>Bacillati</taxon>
        <taxon>Actinomycetota</taxon>
        <taxon>Actinomycetes</taxon>
        <taxon>Propionibacteriales</taxon>
        <taxon>Nocardioidaceae</taxon>
        <taxon>Nocardioides</taxon>
    </lineage>
</organism>
<feature type="domain" description="Asparagine synthetase" evidence="1">
    <location>
        <begin position="68"/>
        <end position="379"/>
    </location>
</feature>
<dbReference type="AlphaFoldDB" id="A0A543ABV3"/>
<dbReference type="Pfam" id="PF00733">
    <property type="entry name" value="Asn_synthase"/>
    <property type="match status" value="1"/>
</dbReference>
<dbReference type="SUPFAM" id="SSF52402">
    <property type="entry name" value="Adenine nucleotide alpha hydrolases-like"/>
    <property type="match status" value="1"/>
</dbReference>
<protein>
    <submittedName>
        <fullName evidence="2">Asparagine synthase (Glutamine-hydrolysing)</fullName>
    </submittedName>
</protein>
<comment type="caution">
    <text evidence="2">The sequence shown here is derived from an EMBL/GenBank/DDBJ whole genome shotgun (WGS) entry which is preliminary data.</text>
</comment>
<evidence type="ECO:0000259" key="1">
    <source>
        <dbReference type="Pfam" id="PF00733"/>
    </source>
</evidence>
<dbReference type="GO" id="GO:0006529">
    <property type="term" value="P:asparagine biosynthetic process"/>
    <property type="evidence" value="ECO:0007669"/>
    <property type="project" value="InterPro"/>
</dbReference>
<dbReference type="Gene3D" id="3.40.50.620">
    <property type="entry name" value="HUPs"/>
    <property type="match status" value="1"/>
</dbReference>
<dbReference type="InterPro" id="IPR001962">
    <property type="entry name" value="Asn_synthase"/>
</dbReference>
<proteinExistence type="predicted"/>
<keyword evidence="3" id="KW-1185">Reference proteome</keyword>
<dbReference type="InterPro" id="IPR014729">
    <property type="entry name" value="Rossmann-like_a/b/a_fold"/>
</dbReference>
<dbReference type="OrthoDB" id="3361376at2"/>